<evidence type="ECO:0000313" key="1">
    <source>
        <dbReference type="EMBL" id="KAK7483780.1"/>
    </source>
</evidence>
<accession>A0ABD0K9L5</accession>
<organism evidence="1 2">
    <name type="scientific">Batillaria attramentaria</name>
    <dbReference type="NCBI Taxonomy" id="370345"/>
    <lineage>
        <taxon>Eukaryota</taxon>
        <taxon>Metazoa</taxon>
        <taxon>Spiralia</taxon>
        <taxon>Lophotrochozoa</taxon>
        <taxon>Mollusca</taxon>
        <taxon>Gastropoda</taxon>
        <taxon>Caenogastropoda</taxon>
        <taxon>Sorbeoconcha</taxon>
        <taxon>Cerithioidea</taxon>
        <taxon>Batillariidae</taxon>
        <taxon>Batillaria</taxon>
    </lineage>
</organism>
<name>A0ABD0K9L5_9CAEN</name>
<gene>
    <name evidence="1" type="ORF">BaRGS_00024996</name>
</gene>
<keyword evidence="2" id="KW-1185">Reference proteome</keyword>
<protein>
    <submittedName>
        <fullName evidence="1">Uncharacterized protein</fullName>
    </submittedName>
</protein>
<evidence type="ECO:0000313" key="2">
    <source>
        <dbReference type="Proteomes" id="UP001519460"/>
    </source>
</evidence>
<reference evidence="1 2" key="1">
    <citation type="journal article" date="2023" name="Sci. Data">
        <title>Genome assembly of the Korean intertidal mud-creeper Batillaria attramentaria.</title>
        <authorList>
            <person name="Patra A.K."/>
            <person name="Ho P.T."/>
            <person name="Jun S."/>
            <person name="Lee S.J."/>
            <person name="Kim Y."/>
            <person name="Won Y.J."/>
        </authorList>
    </citation>
    <scope>NUCLEOTIDE SEQUENCE [LARGE SCALE GENOMIC DNA]</scope>
    <source>
        <strain evidence="1">Wonlab-2016</strain>
    </source>
</reference>
<dbReference type="AlphaFoldDB" id="A0ABD0K9L5"/>
<proteinExistence type="predicted"/>
<dbReference type="Proteomes" id="UP001519460">
    <property type="component" value="Unassembled WGS sequence"/>
</dbReference>
<comment type="caution">
    <text evidence="1">The sequence shown here is derived from an EMBL/GenBank/DDBJ whole genome shotgun (WGS) entry which is preliminary data.</text>
</comment>
<dbReference type="EMBL" id="JACVVK020000221">
    <property type="protein sequence ID" value="KAK7483780.1"/>
    <property type="molecule type" value="Genomic_DNA"/>
</dbReference>
<sequence length="100" mass="11456">MPSRILDGFHSFCTTAQLQWVGSLQATDNRKTAHQERSPRLFILSSRGCQVSLYSCSQPVDIKDRISSRLRQDVVSFTNQWIREHCHAICRLSRCATGPY</sequence>